<dbReference type="EMBL" id="VSRR010116652">
    <property type="protein sequence ID" value="MPC99026.1"/>
    <property type="molecule type" value="Genomic_DNA"/>
</dbReference>
<evidence type="ECO:0000313" key="3">
    <source>
        <dbReference type="Proteomes" id="UP000324222"/>
    </source>
</evidence>
<accession>A0A5B7JXJ3</accession>
<reference evidence="2 3" key="1">
    <citation type="submission" date="2019-05" db="EMBL/GenBank/DDBJ databases">
        <title>Another draft genome of Portunus trituberculatus and its Hox gene families provides insights of decapod evolution.</title>
        <authorList>
            <person name="Jeong J.-H."/>
            <person name="Song I."/>
            <person name="Kim S."/>
            <person name="Choi T."/>
            <person name="Kim D."/>
            <person name="Ryu S."/>
            <person name="Kim W."/>
        </authorList>
    </citation>
    <scope>NUCLEOTIDE SEQUENCE [LARGE SCALE GENOMIC DNA]</scope>
    <source>
        <tissue evidence="2">Muscle</tissue>
    </source>
</reference>
<evidence type="ECO:0000313" key="2">
    <source>
        <dbReference type="EMBL" id="MPC99026.1"/>
    </source>
</evidence>
<protein>
    <submittedName>
        <fullName evidence="2">Uncharacterized protein</fullName>
    </submittedName>
</protein>
<sequence>MVRSHGPRTVSPSPSGNTPRWMPLDKVLSLAVILATQKPQQERESLNSGGQCDTVRYSDIDYD</sequence>
<proteinExistence type="predicted"/>
<keyword evidence="3" id="KW-1185">Reference proteome</keyword>
<feature type="region of interest" description="Disordered" evidence="1">
    <location>
        <begin position="1"/>
        <end position="22"/>
    </location>
</feature>
<gene>
    <name evidence="2" type="ORF">E2C01_094420</name>
</gene>
<comment type="caution">
    <text evidence="2">The sequence shown here is derived from an EMBL/GenBank/DDBJ whole genome shotgun (WGS) entry which is preliminary data.</text>
</comment>
<organism evidence="2 3">
    <name type="scientific">Portunus trituberculatus</name>
    <name type="common">Swimming crab</name>
    <name type="synonym">Neptunus trituberculatus</name>
    <dbReference type="NCBI Taxonomy" id="210409"/>
    <lineage>
        <taxon>Eukaryota</taxon>
        <taxon>Metazoa</taxon>
        <taxon>Ecdysozoa</taxon>
        <taxon>Arthropoda</taxon>
        <taxon>Crustacea</taxon>
        <taxon>Multicrustacea</taxon>
        <taxon>Malacostraca</taxon>
        <taxon>Eumalacostraca</taxon>
        <taxon>Eucarida</taxon>
        <taxon>Decapoda</taxon>
        <taxon>Pleocyemata</taxon>
        <taxon>Brachyura</taxon>
        <taxon>Eubrachyura</taxon>
        <taxon>Portunoidea</taxon>
        <taxon>Portunidae</taxon>
        <taxon>Portuninae</taxon>
        <taxon>Portunus</taxon>
    </lineage>
</organism>
<feature type="region of interest" description="Disordered" evidence="1">
    <location>
        <begin position="38"/>
        <end position="63"/>
    </location>
</feature>
<name>A0A5B7JXJ3_PORTR</name>
<dbReference type="AlphaFoldDB" id="A0A5B7JXJ3"/>
<dbReference type="Proteomes" id="UP000324222">
    <property type="component" value="Unassembled WGS sequence"/>
</dbReference>
<evidence type="ECO:0000256" key="1">
    <source>
        <dbReference type="SAM" id="MobiDB-lite"/>
    </source>
</evidence>